<dbReference type="Pfam" id="PF02371">
    <property type="entry name" value="Transposase_20"/>
    <property type="match status" value="1"/>
</dbReference>
<dbReference type="PANTHER" id="PTHR33055">
    <property type="entry name" value="TRANSPOSASE FOR INSERTION SEQUENCE ELEMENT IS1111A"/>
    <property type="match status" value="1"/>
</dbReference>
<dbReference type="GO" id="GO:0003677">
    <property type="term" value="F:DNA binding"/>
    <property type="evidence" value="ECO:0007669"/>
    <property type="project" value="InterPro"/>
</dbReference>
<accession>A0AA87WH45</accession>
<comment type="caution">
    <text evidence="2">The sequence shown here is derived from an EMBL/GenBank/DDBJ whole genome shotgun (WGS) entry which is preliminary data.</text>
</comment>
<dbReference type="InterPro" id="IPR003346">
    <property type="entry name" value="Transposase_20"/>
</dbReference>
<dbReference type="AlphaFoldDB" id="A0AA87WH45"/>
<evidence type="ECO:0000259" key="1">
    <source>
        <dbReference type="Pfam" id="PF02371"/>
    </source>
</evidence>
<organism evidence="2 3">
    <name type="scientific">Bradyrhizobium guangdongense</name>
    <dbReference type="NCBI Taxonomy" id="1325090"/>
    <lineage>
        <taxon>Bacteria</taxon>
        <taxon>Pseudomonadati</taxon>
        <taxon>Pseudomonadota</taxon>
        <taxon>Alphaproteobacteria</taxon>
        <taxon>Hyphomicrobiales</taxon>
        <taxon>Nitrobacteraceae</taxon>
        <taxon>Bradyrhizobium</taxon>
    </lineage>
</organism>
<proteinExistence type="predicted"/>
<feature type="domain" description="Transposase IS116/IS110/IS902 C-terminal" evidence="1">
    <location>
        <begin position="93"/>
        <end position="174"/>
    </location>
</feature>
<dbReference type="GO" id="GO:0004803">
    <property type="term" value="F:transposase activity"/>
    <property type="evidence" value="ECO:0007669"/>
    <property type="project" value="InterPro"/>
</dbReference>
<dbReference type="Proteomes" id="UP000625079">
    <property type="component" value="Unassembled WGS sequence"/>
</dbReference>
<sequence length="236" mass="26224">MLPRRPTERPEGILQAFGQGNEALTAKHDVGVREPAIGQTDVIETMIQRCADLSPVMRRLVGARFADLRRLEERIRELTQEIEAVADREDVTRRLMTIPGIGALGATAVLAAIGDGLQFRKARDLAAWLGLVPRQYSSGGKQTLLGVSKRGNRYLRKLLVQGARSCFRHLDRTRDRLGSWLDGLQARMHPNKAVVALAAKMARIVWVVLNKPGALYERRDPALPDASGFDCKAREQ</sequence>
<evidence type="ECO:0000313" key="2">
    <source>
        <dbReference type="EMBL" id="GGI34474.1"/>
    </source>
</evidence>
<dbReference type="PANTHER" id="PTHR33055:SF3">
    <property type="entry name" value="PUTATIVE TRANSPOSASE FOR IS117-RELATED"/>
    <property type="match status" value="1"/>
</dbReference>
<gene>
    <name evidence="2" type="ORF">GCM10010987_79560</name>
</gene>
<protein>
    <recommendedName>
        <fullName evidence="1">Transposase IS116/IS110/IS902 C-terminal domain-containing protein</fullName>
    </recommendedName>
</protein>
<name>A0AA87WH45_9BRAD</name>
<evidence type="ECO:0000313" key="3">
    <source>
        <dbReference type="Proteomes" id="UP000625079"/>
    </source>
</evidence>
<dbReference type="InterPro" id="IPR047650">
    <property type="entry name" value="Transpos_IS110"/>
</dbReference>
<reference evidence="2" key="2">
    <citation type="submission" date="2022-12" db="EMBL/GenBank/DDBJ databases">
        <authorList>
            <person name="Sun Q."/>
            <person name="Zhou Y."/>
        </authorList>
    </citation>
    <scope>NUCLEOTIDE SEQUENCE</scope>
    <source>
        <strain evidence="2">CGMCC 1.15034</strain>
    </source>
</reference>
<dbReference type="EMBL" id="BMHC01000045">
    <property type="protein sequence ID" value="GGI34474.1"/>
    <property type="molecule type" value="Genomic_DNA"/>
</dbReference>
<dbReference type="NCBIfam" id="NF033542">
    <property type="entry name" value="transpos_IS110"/>
    <property type="match status" value="1"/>
</dbReference>
<reference evidence="2" key="1">
    <citation type="journal article" date="2014" name="Int. J. Syst. Evol. Microbiol.">
        <title>Complete genome sequence of Corynebacterium casei LMG S-19264T (=DSM 44701T), isolated from a smear-ripened cheese.</title>
        <authorList>
            <consortium name="US DOE Joint Genome Institute (JGI-PGF)"/>
            <person name="Walter F."/>
            <person name="Albersmeier A."/>
            <person name="Kalinowski J."/>
            <person name="Ruckert C."/>
        </authorList>
    </citation>
    <scope>NUCLEOTIDE SEQUENCE</scope>
    <source>
        <strain evidence="2">CGMCC 1.15034</strain>
    </source>
</reference>
<dbReference type="GO" id="GO:0006313">
    <property type="term" value="P:DNA transposition"/>
    <property type="evidence" value="ECO:0007669"/>
    <property type="project" value="InterPro"/>
</dbReference>